<comment type="cofactor">
    <cofactor evidence="2">
        <name>Mg(2+)</name>
        <dbReference type="ChEBI" id="CHEBI:18420"/>
    </cofactor>
</comment>
<evidence type="ECO:0000256" key="5">
    <source>
        <dbReference type="ARBA" id="ARBA00022801"/>
    </source>
</evidence>
<keyword evidence="5 8" id="KW-0378">Hydrolase</keyword>
<dbReference type="Proteomes" id="UP000032336">
    <property type="component" value="Unassembled WGS sequence"/>
</dbReference>
<comment type="caution">
    <text evidence="10">The sequence shown here is derived from an EMBL/GenBank/DDBJ whole genome shotgun (WGS) entry which is preliminary data.</text>
</comment>
<dbReference type="PROSITE" id="PS51462">
    <property type="entry name" value="NUDIX"/>
    <property type="match status" value="1"/>
</dbReference>
<evidence type="ECO:0000256" key="6">
    <source>
        <dbReference type="ARBA" id="ARBA00022842"/>
    </source>
</evidence>
<evidence type="ECO:0000256" key="1">
    <source>
        <dbReference type="ARBA" id="ARBA00001936"/>
    </source>
</evidence>
<evidence type="ECO:0000256" key="8">
    <source>
        <dbReference type="RuleBase" id="RU003476"/>
    </source>
</evidence>
<dbReference type="InterPro" id="IPR000086">
    <property type="entry name" value="NUDIX_hydrolase_dom"/>
</dbReference>
<comment type="similarity">
    <text evidence="3 8">Belongs to the Nudix hydrolase family.</text>
</comment>
<accession>A0A0D8FYR9</accession>
<dbReference type="InterPro" id="IPR045121">
    <property type="entry name" value="CoAse"/>
</dbReference>
<dbReference type="InterPro" id="IPR015797">
    <property type="entry name" value="NUDIX_hydrolase-like_dom_sf"/>
</dbReference>
<evidence type="ECO:0000313" key="11">
    <source>
        <dbReference type="Proteomes" id="UP000032336"/>
    </source>
</evidence>
<keyword evidence="6" id="KW-0460">Magnesium</keyword>
<evidence type="ECO:0000256" key="3">
    <source>
        <dbReference type="ARBA" id="ARBA00005582"/>
    </source>
</evidence>
<evidence type="ECO:0000259" key="9">
    <source>
        <dbReference type="PROSITE" id="PS51462"/>
    </source>
</evidence>
<organism evidence="10 11">
    <name type="scientific">Ferrimicrobium acidiphilum DSM 19497</name>
    <dbReference type="NCBI Taxonomy" id="1121877"/>
    <lineage>
        <taxon>Bacteria</taxon>
        <taxon>Bacillati</taxon>
        <taxon>Actinomycetota</taxon>
        <taxon>Acidimicrobiia</taxon>
        <taxon>Acidimicrobiales</taxon>
        <taxon>Acidimicrobiaceae</taxon>
        <taxon>Ferrimicrobium</taxon>
    </lineage>
</organism>
<dbReference type="GO" id="GO:0010945">
    <property type="term" value="F:coenzyme A diphosphatase activity"/>
    <property type="evidence" value="ECO:0007669"/>
    <property type="project" value="InterPro"/>
</dbReference>
<dbReference type="InterPro" id="IPR020476">
    <property type="entry name" value="Nudix_hydrolase"/>
</dbReference>
<dbReference type="GeneID" id="78371822"/>
<evidence type="ECO:0000256" key="2">
    <source>
        <dbReference type="ARBA" id="ARBA00001946"/>
    </source>
</evidence>
<evidence type="ECO:0000256" key="4">
    <source>
        <dbReference type="ARBA" id="ARBA00022723"/>
    </source>
</evidence>
<dbReference type="PRINTS" id="PR00502">
    <property type="entry name" value="NUDIXFAMILY"/>
</dbReference>
<dbReference type="SUPFAM" id="SSF55811">
    <property type="entry name" value="Nudix"/>
    <property type="match status" value="1"/>
</dbReference>
<dbReference type="STRING" id="1121877.FEAC_05000"/>
<dbReference type="PANTHER" id="PTHR12992">
    <property type="entry name" value="NUDIX HYDROLASE"/>
    <property type="match status" value="1"/>
</dbReference>
<dbReference type="PANTHER" id="PTHR12992:SF11">
    <property type="entry name" value="MITOCHONDRIAL COENZYME A DIPHOSPHATASE NUDT8"/>
    <property type="match status" value="1"/>
</dbReference>
<protein>
    <submittedName>
        <fullName evidence="10">Putative nudix hydrolase NudL</fullName>
    </submittedName>
</protein>
<feature type="domain" description="Nudix hydrolase" evidence="9">
    <location>
        <begin position="56"/>
        <end position="191"/>
    </location>
</feature>
<dbReference type="OrthoDB" id="9802805at2"/>
<comment type="cofactor">
    <cofactor evidence="1">
        <name>Mn(2+)</name>
        <dbReference type="ChEBI" id="CHEBI:29035"/>
    </cofactor>
</comment>
<keyword evidence="7" id="KW-0464">Manganese</keyword>
<keyword evidence="4" id="KW-0479">Metal-binding</keyword>
<reference evidence="10 11" key="1">
    <citation type="submission" date="2015-01" db="EMBL/GenBank/DDBJ databases">
        <title>Draft genome of the acidophilic iron oxidizer Ferrimicrobium acidiphilum strain T23.</title>
        <authorList>
            <person name="Poehlein A."/>
            <person name="Eisen S."/>
            <person name="Schloemann M."/>
            <person name="Johnson B.D."/>
            <person name="Daniel R."/>
            <person name="Muehling M."/>
        </authorList>
    </citation>
    <scope>NUCLEOTIDE SEQUENCE [LARGE SCALE GENOMIC DNA]</scope>
    <source>
        <strain evidence="10 11">T23</strain>
    </source>
</reference>
<dbReference type="InterPro" id="IPR020084">
    <property type="entry name" value="NUDIX_hydrolase_CS"/>
</dbReference>
<dbReference type="GO" id="GO:0046872">
    <property type="term" value="F:metal ion binding"/>
    <property type="evidence" value="ECO:0007669"/>
    <property type="project" value="UniProtKB-KW"/>
</dbReference>
<evidence type="ECO:0000256" key="7">
    <source>
        <dbReference type="ARBA" id="ARBA00023211"/>
    </source>
</evidence>
<name>A0A0D8FYR9_9ACTN</name>
<dbReference type="PROSITE" id="PS00893">
    <property type="entry name" value="NUDIX_BOX"/>
    <property type="match status" value="1"/>
</dbReference>
<dbReference type="Gene3D" id="3.90.79.10">
    <property type="entry name" value="Nucleoside Triphosphate Pyrophosphohydrolase"/>
    <property type="match status" value="1"/>
</dbReference>
<gene>
    <name evidence="10" type="primary">nudL</name>
    <name evidence="10" type="ORF">FEAC_05000</name>
</gene>
<dbReference type="CDD" id="cd03426">
    <property type="entry name" value="NUDIX_CoAse_Nudt7"/>
    <property type="match status" value="1"/>
</dbReference>
<keyword evidence="11" id="KW-1185">Reference proteome</keyword>
<sequence>MTVAHDLTGYLQALPNVDLRVPLTFAHLDSRAIATPSEILERLRDRLLGLPRMVGGNSAAVLLLLYPRDGEMMVLMTRRASWLRNHPREVSFPGGAVEPGETLADAALRETFEEVGIHRSNIKLLGLLGSGAVRGSGRSFSGIVGYCETPPITTMNADEVEAVLEVPLGLVYTPDYFCEFWYNRSFGWGLFHFFVMVPDIIWGASARMLVELLALLE</sequence>
<proteinExistence type="inferred from homology"/>
<dbReference type="AlphaFoldDB" id="A0A0D8FYR9"/>
<dbReference type="eggNOG" id="COG1051">
    <property type="taxonomic scope" value="Bacteria"/>
</dbReference>
<dbReference type="Pfam" id="PF00293">
    <property type="entry name" value="NUDIX"/>
    <property type="match status" value="1"/>
</dbReference>
<evidence type="ECO:0000313" key="10">
    <source>
        <dbReference type="EMBL" id="KJE77752.1"/>
    </source>
</evidence>
<dbReference type="EMBL" id="JXUW01000003">
    <property type="protein sequence ID" value="KJE77752.1"/>
    <property type="molecule type" value="Genomic_DNA"/>
</dbReference>
<dbReference type="RefSeq" id="WP_052565301.1">
    <property type="nucleotide sequence ID" value="NZ_JQKF01000009.1"/>
</dbReference>